<dbReference type="RefSeq" id="WP_154634804.1">
    <property type="nucleotide sequence ID" value="NZ_JALD01000068.1"/>
</dbReference>
<dbReference type="InterPro" id="IPR014056">
    <property type="entry name" value="TypeIITA-like_toxin_pred"/>
</dbReference>
<dbReference type="Proteomes" id="UP000022311">
    <property type="component" value="Unassembled WGS sequence"/>
</dbReference>
<organism evidence="1 2">
    <name type="scientific">Providencia alcalifaciens 205/92</name>
    <dbReference type="NCBI Taxonomy" id="1256988"/>
    <lineage>
        <taxon>Bacteria</taxon>
        <taxon>Pseudomonadati</taxon>
        <taxon>Pseudomonadota</taxon>
        <taxon>Gammaproteobacteria</taxon>
        <taxon>Enterobacterales</taxon>
        <taxon>Morganellaceae</taxon>
        <taxon>Providencia</taxon>
    </lineage>
</organism>
<reference evidence="1 2" key="1">
    <citation type="submission" date="2014-01" db="EMBL/GenBank/DDBJ databases">
        <authorList>
            <person name="Durkin A.S."/>
            <person name="McCorrison J."/>
            <person name="Torralba M."/>
            <person name="Gillis M."/>
            <person name="Haft D.H."/>
            <person name="Methe B."/>
            <person name="Sutton G."/>
            <person name="Nelson K.E."/>
        </authorList>
    </citation>
    <scope>NUCLEOTIDE SEQUENCE [LARGE SCALE GENOMIC DNA]</scope>
    <source>
        <strain evidence="1 2">205/92</strain>
    </source>
</reference>
<dbReference type="NCBIfam" id="TIGR02683">
    <property type="entry name" value="upstrm_HI1419"/>
    <property type="match status" value="1"/>
</dbReference>
<dbReference type="PIRSF" id="PIRSF028744">
    <property type="entry name" value="Addict_mod_HI1419"/>
    <property type="match status" value="1"/>
</dbReference>
<protein>
    <submittedName>
        <fullName evidence="1">Addiction module killer protein</fullName>
    </submittedName>
</protein>
<comment type="caution">
    <text evidence="1">The sequence shown here is derived from an EMBL/GenBank/DDBJ whole genome shotgun (WGS) entry which is preliminary data.</text>
</comment>
<evidence type="ECO:0000313" key="2">
    <source>
        <dbReference type="Proteomes" id="UP000022311"/>
    </source>
</evidence>
<accession>A0AAV3M1K5</accession>
<dbReference type="AlphaFoldDB" id="A0AAV3M1K5"/>
<dbReference type="EMBL" id="JALD01000068">
    <property type="protein sequence ID" value="EUD09701.1"/>
    <property type="molecule type" value="Genomic_DNA"/>
</dbReference>
<proteinExistence type="predicted"/>
<evidence type="ECO:0000313" key="1">
    <source>
        <dbReference type="EMBL" id="EUD09701.1"/>
    </source>
</evidence>
<gene>
    <name evidence="1" type="ORF">HMPREF1563_0366</name>
</gene>
<dbReference type="PANTHER" id="PTHR41791:SF1">
    <property type="entry name" value="SSL7039 PROTEIN"/>
    <property type="match status" value="1"/>
</dbReference>
<name>A0AAV3M1K5_9GAMM</name>
<dbReference type="PANTHER" id="PTHR41791">
    <property type="entry name" value="SSL7039 PROTEIN"/>
    <property type="match status" value="1"/>
</dbReference>
<sequence>MGVLNVITVLTTDIFNDWIGELKDIRAKTKIQARIRRIKNGNFGDIEPIGEGFSELRIHEGKGYRVYLRKTNTFIVILLCGGDKNTQQKDIEKAKLIFKEIEGEI</sequence>